<feature type="transmembrane region" description="Helical" evidence="1">
    <location>
        <begin position="93"/>
        <end position="121"/>
    </location>
</feature>
<evidence type="ECO:0000313" key="2">
    <source>
        <dbReference type="EMBL" id="WEK36091.1"/>
    </source>
</evidence>
<accession>A0AAJ5WS97</accession>
<evidence type="ECO:0000256" key="1">
    <source>
        <dbReference type="SAM" id="Phobius"/>
    </source>
</evidence>
<name>A0AAJ5WS97_9BACT</name>
<keyword evidence="1" id="KW-1133">Transmembrane helix</keyword>
<gene>
    <name evidence="2" type="ORF">P0Y53_01135</name>
</gene>
<dbReference type="EMBL" id="CP119311">
    <property type="protein sequence ID" value="WEK36091.1"/>
    <property type="molecule type" value="Genomic_DNA"/>
</dbReference>
<feature type="transmembrane region" description="Helical" evidence="1">
    <location>
        <begin position="15"/>
        <end position="34"/>
    </location>
</feature>
<evidence type="ECO:0000313" key="3">
    <source>
        <dbReference type="Proteomes" id="UP001220610"/>
    </source>
</evidence>
<proteinExistence type="predicted"/>
<feature type="transmembrane region" description="Helical" evidence="1">
    <location>
        <begin position="287"/>
        <end position="304"/>
    </location>
</feature>
<feature type="transmembrane region" description="Helical" evidence="1">
    <location>
        <begin position="229"/>
        <end position="248"/>
    </location>
</feature>
<feature type="transmembrane region" description="Helical" evidence="1">
    <location>
        <begin position="199"/>
        <end position="217"/>
    </location>
</feature>
<dbReference type="Proteomes" id="UP001220610">
    <property type="component" value="Chromosome"/>
</dbReference>
<dbReference type="AlphaFoldDB" id="A0AAJ5WS97"/>
<keyword evidence="1" id="KW-0812">Transmembrane</keyword>
<sequence>MKLFSLLLGDEPGYLRLHNVLAFPFFSWGIWRLSRLINSQPLQWAFMAAALFNPYILDFFSVARGYGMAITFQVWSLFYFVKAAGRPFDFRSWLAVVLMNTLTAGANLSYFYTIMAMAGFYTLNLGYRQFRLQRPIHKKEKLVFLLFALLLTLVLADLLFIKYYGHDLEYGGADMINSMFLTVWQGSLYYASYSFLAPWLAYISFLFICAVCLYYCITALRHRQLTTGFLLCLPLLSILLLSSLFNLVTGTPFLTMRTALQWYIPGILLISFFLGEKTALATRIKPLLSICSFLVAAGIAMHFYTRADKSWCYEWINQCNTREAIYTIYAQQPKHPWLTAYTSGVFTNYYHITDSTHLSPWPEFVPFEKNDPNRAGLTKRLANADWIISSTPYLLNELQTINKQFEVLKTYPVTHYQLIKVLP</sequence>
<feature type="transmembrane region" description="Helical" evidence="1">
    <location>
        <begin position="142"/>
        <end position="165"/>
    </location>
</feature>
<feature type="transmembrane region" description="Helical" evidence="1">
    <location>
        <begin position="55"/>
        <end position="81"/>
    </location>
</feature>
<organism evidence="2 3">
    <name type="scientific">Candidatus Pseudobacter hemicellulosilyticus</name>
    <dbReference type="NCBI Taxonomy" id="3121375"/>
    <lineage>
        <taxon>Bacteria</taxon>
        <taxon>Pseudomonadati</taxon>
        <taxon>Bacteroidota</taxon>
        <taxon>Chitinophagia</taxon>
        <taxon>Chitinophagales</taxon>
        <taxon>Chitinophagaceae</taxon>
        <taxon>Pseudobacter</taxon>
    </lineage>
</organism>
<feature type="transmembrane region" description="Helical" evidence="1">
    <location>
        <begin position="260"/>
        <end position="275"/>
    </location>
</feature>
<reference evidence="2" key="1">
    <citation type="submission" date="2023-03" db="EMBL/GenBank/DDBJ databases">
        <title>Andean soil-derived lignocellulolytic bacterial consortium as a source of novel taxa and putative plastic-active enzymes.</title>
        <authorList>
            <person name="Diaz-Garcia L."/>
            <person name="Chuvochina M."/>
            <person name="Feuerriegel G."/>
            <person name="Bunk B."/>
            <person name="Sproer C."/>
            <person name="Streit W.R."/>
            <person name="Rodriguez L.M."/>
            <person name="Overmann J."/>
            <person name="Jimenez D.J."/>
        </authorList>
    </citation>
    <scope>NUCLEOTIDE SEQUENCE</scope>
    <source>
        <strain evidence="2">MAG 7</strain>
    </source>
</reference>
<protein>
    <submittedName>
        <fullName evidence="2">Uncharacterized protein</fullName>
    </submittedName>
</protein>
<keyword evidence="1" id="KW-0472">Membrane</keyword>